<accession>A0AAE0GE51</accession>
<reference evidence="1 2" key="1">
    <citation type="journal article" date="2015" name="Genome Biol. Evol.">
        <title>Comparative Genomics of a Bacterivorous Green Alga Reveals Evolutionary Causalities and Consequences of Phago-Mixotrophic Mode of Nutrition.</title>
        <authorList>
            <person name="Burns J.A."/>
            <person name="Paasch A."/>
            <person name="Narechania A."/>
            <person name="Kim E."/>
        </authorList>
    </citation>
    <scope>NUCLEOTIDE SEQUENCE [LARGE SCALE GENOMIC DNA]</scope>
    <source>
        <strain evidence="1 2">PLY_AMNH</strain>
    </source>
</reference>
<gene>
    <name evidence="1" type="ORF">CYMTET_15464</name>
</gene>
<proteinExistence type="predicted"/>
<dbReference type="AlphaFoldDB" id="A0AAE0GE51"/>
<name>A0AAE0GE51_9CHLO</name>
<protein>
    <submittedName>
        <fullName evidence="1">Uncharacterized protein</fullName>
    </submittedName>
</protein>
<dbReference type="EMBL" id="LGRX02006548">
    <property type="protein sequence ID" value="KAK3276459.1"/>
    <property type="molecule type" value="Genomic_DNA"/>
</dbReference>
<organism evidence="1 2">
    <name type="scientific">Cymbomonas tetramitiformis</name>
    <dbReference type="NCBI Taxonomy" id="36881"/>
    <lineage>
        <taxon>Eukaryota</taxon>
        <taxon>Viridiplantae</taxon>
        <taxon>Chlorophyta</taxon>
        <taxon>Pyramimonadophyceae</taxon>
        <taxon>Pyramimonadales</taxon>
        <taxon>Pyramimonadaceae</taxon>
        <taxon>Cymbomonas</taxon>
    </lineage>
</organism>
<keyword evidence="2" id="KW-1185">Reference proteome</keyword>
<comment type="caution">
    <text evidence="1">The sequence shown here is derived from an EMBL/GenBank/DDBJ whole genome shotgun (WGS) entry which is preliminary data.</text>
</comment>
<sequence length="251" mass="26407">MNCVLKHNEKHSAFIVLEVPVPDNGGVSEFDGAPFSTFGLAWDRQSAAGMEPVYNHLVCVDTLGASRPGSGFGQRQWEAASTLLGMLVLYPLGNSEPVVARSTPENLGWWGAPLGLATTRVTSLCALVSEAAHSRTSVSDTKSAASDDCDGDTLVVTHAALDTVSEVLRVVQDQAVHSVGNGTVIKVERDLNSGGLLGLDLVECACIPGQPFNLVSVAGLEGAGFTVEVAPEKRCWNVHSVPFILTQTLPV</sequence>
<evidence type="ECO:0000313" key="2">
    <source>
        <dbReference type="Proteomes" id="UP001190700"/>
    </source>
</evidence>
<dbReference type="Proteomes" id="UP001190700">
    <property type="component" value="Unassembled WGS sequence"/>
</dbReference>
<evidence type="ECO:0000313" key="1">
    <source>
        <dbReference type="EMBL" id="KAK3276459.1"/>
    </source>
</evidence>